<dbReference type="GO" id="GO:0016757">
    <property type="term" value="F:glycosyltransferase activity"/>
    <property type="evidence" value="ECO:0007669"/>
    <property type="project" value="UniProtKB-KW"/>
</dbReference>
<accession>A0A370K308</accession>
<keyword evidence="4" id="KW-1133">Transmembrane helix</keyword>
<dbReference type="AlphaFoldDB" id="A0A370K308"/>
<dbReference type="SUPFAM" id="SSF53448">
    <property type="entry name" value="Nucleotide-diphospho-sugar transferases"/>
    <property type="match status" value="1"/>
</dbReference>
<dbReference type="CDD" id="cd06439">
    <property type="entry name" value="CESA_like_1"/>
    <property type="match status" value="1"/>
</dbReference>
<sequence length="376" mass="41716">MSTVAYTVFWICGLLLVHIFAGYPLWIWLQARLFPRPVRKRPITPKVTVVIAAYDSAAYIQAKLANLACLGYPREKLDIIVACDGCHDDTARLAREFGDPRVQVLEFPTRRGKAACLNNAVAQARGDVLLLTDVRQKLSPQALRDLMANLADPAVGAVGGELMLSDPDTGFAQSVDAYWRYEKLIRHAESRSGSTIGVSGALYAIRRELFEPLPEGTVLDDVLVPMRVIAAGHRVVFEPSALAWDRATQAPMEERRRKIRTLAGNCQLIQLAPWLLLPWRNPAWFRFVSHKLLRLLGPWLLLGLALTSACLASSYLLCAVTLALLALGAAMVVIGRLQPAAVRWLPLRLAMAFFYLNLFAAQAVVTFARNRGLHLW</sequence>
<evidence type="ECO:0000256" key="2">
    <source>
        <dbReference type="ARBA" id="ARBA00022676"/>
    </source>
</evidence>
<dbReference type="Pfam" id="PF13641">
    <property type="entry name" value="Glyco_tranf_2_3"/>
    <property type="match status" value="1"/>
</dbReference>
<evidence type="ECO:0000313" key="6">
    <source>
        <dbReference type="Proteomes" id="UP000254711"/>
    </source>
</evidence>
<keyword evidence="4" id="KW-0472">Membrane</keyword>
<dbReference type="OrthoDB" id="9766971at2"/>
<evidence type="ECO:0000256" key="4">
    <source>
        <dbReference type="SAM" id="Phobius"/>
    </source>
</evidence>
<feature type="transmembrane region" description="Helical" evidence="4">
    <location>
        <begin position="300"/>
        <end position="333"/>
    </location>
</feature>
<evidence type="ECO:0000256" key="1">
    <source>
        <dbReference type="ARBA" id="ARBA00006739"/>
    </source>
</evidence>
<evidence type="ECO:0000256" key="3">
    <source>
        <dbReference type="ARBA" id="ARBA00022679"/>
    </source>
</evidence>
<proteinExistence type="inferred from homology"/>
<evidence type="ECO:0000313" key="5">
    <source>
        <dbReference type="EMBL" id="RDI97053.1"/>
    </source>
</evidence>
<gene>
    <name evidence="5" type="ORF">DVT68_18360</name>
</gene>
<dbReference type="Gene3D" id="3.90.550.10">
    <property type="entry name" value="Spore Coat Polysaccharide Biosynthesis Protein SpsA, Chain A"/>
    <property type="match status" value="1"/>
</dbReference>
<dbReference type="Proteomes" id="UP000254711">
    <property type="component" value="Unassembled WGS sequence"/>
</dbReference>
<dbReference type="PANTHER" id="PTHR43630:SF1">
    <property type="entry name" value="POLY-BETA-1,6-N-ACETYL-D-GLUCOSAMINE SYNTHASE"/>
    <property type="match status" value="1"/>
</dbReference>
<dbReference type="RefSeq" id="WP_114826667.1">
    <property type="nucleotide sequence ID" value="NZ_QQSY01000007.1"/>
</dbReference>
<comment type="caution">
    <text evidence="5">The sequence shown here is derived from an EMBL/GenBank/DDBJ whole genome shotgun (WGS) entry which is preliminary data.</text>
</comment>
<dbReference type="PANTHER" id="PTHR43630">
    <property type="entry name" value="POLY-BETA-1,6-N-ACETYL-D-GLUCOSAMINE SYNTHASE"/>
    <property type="match status" value="1"/>
</dbReference>
<feature type="transmembrane region" description="Helical" evidence="4">
    <location>
        <begin position="345"/>
        <end position="368"/>
    </location>
</feature>
<keyword evidence="6" id="KW-1185">Reference proteome</keyword>
<protein>
    <submittedName>
        <fullName evidence="5">Glycosyltransferase family 2 protein</fullName>
    </submittedName>
</protein>
<keyword evidence="4" id="KW-0812">Transmembrane</keyword>
<keyword evidence="3 5" id="KW-0808">Transferase</keyword>
<comment type="similarity">
    <text evidence="1">Belongs to the glycosyltransferase 2 family.</text>
</comment>
<keyword evidence="2" id="KW-0328">Glycosyltransferase</keyword>
<dbReference type="InterPro" id="IPR029044">
    <property type="entry name" value="Nucleotide-diphossugar_trans"/>
</dbReference>
<reference evidence="5 6" key="1">
    <citation type="submission" date="2018-07" db="EMBL/GenBank/DDBJ databases">
        <title>Dyella solisilvae sp. nov., isolated from the pine and broad-leaved mixed forest soil.</title>
        <authorList>
            <person name="Gao Z."/>
            <person name="Qiu L."/>
        </authorList>
    </citation>
    <scope>NUCLEOTIDE SEQUENCE [LARGE SCALE GENOMIC DNA]</scope>
    <source>
        <strain evidence="5 6">DHG54</strain>
    </source>
</reference>
<dbReference type="EMBL" id="QQSY01000007">
    <property type="protein sequence ID" value="RDI97053.1"/>
    <property type="molecule type" value="Genomic_DNA"/>
</dbReference>
<name>A0A370K308_9GAMM</name>
<feature type="transmembrane region" description="Helical" evidence="4">
    <location>
        <begin position="6"/>
        <end position="29"/>
    </location>
</feature>
<organism evidence="5 6">
    <name type="scientific">Dyella solisilvae</name>
    <dbReference type="NCBI Taxonomy" id="1920168"/>
    <lineage>
        <taxon>Bacteria</taxon>
        <taxon>Pseudomonadati</taxon>
        <taxon>Pseudomonadota</taxon>
        <taxon>Gammaproteobacteria</taxon>
        <taxon>Lysobacterales</taxon>
        <taxon>Rhodanobacteraceae</taxon>
        <taxon>Dyella</taxon>
    </lineage>
</organism>